<keyword evidence="4" id="KW-1185">Reference proteome</keyword>
<gene>
    <name evidence="3" type="ORF">RIF23_09735</name>
</gene>
<dbReference type="RefSeq" id="WP_310912133.1">
    <property type="nucleotide sequence ID" value="NZ_JAVLVT010000004.1"/>
</dbReference>
<name>A0ABU2H5J5_9ACTN</name>
<dbReference type="EMBL" id="JAVLVT010000004">
    <property type="protein sequence ID" value="MDS1270577.1"/>
    <property type="molecule type" value="Genomic_DNA"/>
</dbReference>
<dbReference type="InterPro" id="IPR007527">
    <property type="entry name" value="Znf_SWIM"/>
</dbReference>
<keyword evidence="1" id="KW-0862">Zinc</keyword>
<proteinExistence type="predicted"/>
<accession>A0ABU2H5J5</accession>
<dbReference type="PROSITE" id="PS50966">
    <property type="entry name" value="ZF_SWIM"/>
    <property type="match status" value="1"/>
</dbReference>
<protein>
    <submittedName>
        <fullName evidence="3">SWIM zinc finger family protein</fullName>
    </submittedName>
</protein>
<keyword evidence="1" id="KW-0863">Zinc-finger</keyword>
<keyword evidence="1" id="KW-0479">Metal-binding</keyword>
<evidence type="ECO:0000313" key="3">
    <source>
        <dbReference type="EMBL" id="MDS1270577.1"/>
    </source>
</evidence>
<reference evidence="4" key="1">
    <citation type="submission" date="2023-07" db="EMBL/GenBank/DDBJ databases">
        <title>Novel species in the genus Lipingzhangella isolated from Sambhar Salt Lake.</title>
        <authorList>
            <person name="Jiya N."/>
            <person name="Kajale S."/>
            <person name="Sharma A."/>
        </authorList>
    </citation>
    <scope>NUCLEOTIDE SEQUENCE [LARGE SCALE GENOMIC DNA]</scope>
    <source>
        <strain evidence="4">LS1_29</strain>
    </source>
</reference>
<organism evidence="3 4">
    <name type="scientific">Lipingzhangella rawalii</name>
    <dbReference type="NCBI Taxonomy" id="2055835"/>
    <lineage>
        <taxon>Bacteria</taxon>
        <taxon>Bacillati</taxon>
        <taxon>Actinomycetota</taxon>
        <taxon>Actinomycetes</taxon>
        <taxon>Streptosporangiales</taxon>
        <taxon>Nocardiopsidaceae</taxon>
        <taxon>Lipingzhangella</taxon>
    </lineage>
</organism>
<comment type="caution">
    <text evidence="3">The sequence shown here is derived from an EMBL/GenBank/DDBJ whole genome shotgun (WGS) entry which is preliminary data.</text>
</comment>
<evidence type="ECO:0000256" key="1">
    <source>
        <dbReference type="PROSITE-ProRule" id="PRU00325"/>
    </source>
</evidence>
<feature type="domain" description="SWIM-type" evidence="2">
    <location>
        <begin position="49"/>
        <end position="85"/>
    </location>
</feature>
<dbReference type="Pfam" id="PF04434">
    <property type="entry name" value="SWIM"/>
    <property type="match status" value="1"/>
</dbReference>
<evidence type="ECO:0000313" key="4">
    <source>
        <dbReference type="Proteomes" id="UP001250214"/>
    </source>
</evidence>
<sequence length="141" mass="15112">MAAAYTADDLLSQAGATSFERGADYVTSVANLRVRGGELHAIVHGREPYRVRLGVGDGLAGDCTCPHAEEGNFCKHLVAVGLAKLRGTSIDEDPEDADDEEELRTALSELDHGELVDLLVDAAATDEHLALSLWWAVDRPD</sequence>
<dbReference type="Proteomes" id="UP001250214">
    <property type="component" value="Unassembled WGS sequence"/>
</dbReference>
<evidence type="ECO:0000259" key="2">
    <source>
        <dbReference type="PROSITE" id="PS50966"/>
    </source>
</evidence>